<dbReference type="Pfam" id="PF14031">
    <property type="entry name" value="D-ser_dehydrat"/>
    <property type="match status" value="1"/>
</dbReference>
<organism evidence="4 5">
    <name type="scientific">Elstera cyanobacteriorum</name>
    <dbReference type="NCBI Taxonomy" id="2022747"/>
    <lineage>
        <taxon>Bacteria</taxon>
        <taxon>Pseudomonadati</taxon>
        <taxon>Pseudomonadota</taxon>
        <taxon>Alphaproteobacteria</taxon>
        <taxon>Rhodospirillales</taxon>
        <taxon>Rhodospirillaceae</taxon>
        <taxon>Elstera</taxon>
    </lineage>
</organism>
<dbReference type="PANTHER" id="PTHR28004">
    <property type="entry name" value="ZGC:162816-RELATED"/>
    <property type="match status" value="1"/>
</dbReference>
<keyword evidence="2" id="KW-0456">Lyase</keyword>
<reference evidence="4 5" key="1">
    <citation type="submission" date="2017-07" db="EMBL/GenBank/DDBJ databases">
        <title>Elstera cyanobacteriorum sp. nov., a novel bacterium isolated from cyanobacterial aggregates in a eutrophic lake.</title>
        <authorList>
            <person name="Cai H."/>
        </authorList>
    </citation>
    <scope>NUCLEOTIDE SEQUENCE [LARGE SCALE GENOMIC DNA]</scope>
    <source>
        <strain evidence="4 5">TH019</strain>
    </source>
</reference>
<dbReference type="EMBL" id="NOXS01000033">
    <property type="protein sequence ID" value="OYQ18187.1"/>
    <property type="molecule type" value="Genomic_DNA"/>
</dbReference>
<dbReference type="Proteomes" id="UP000216361">
    <property type="component" value="Unassembled WGS sequence"/>
</dbReference>
<dbReference type="GO" id="GO:0036088">
    <property type="term" value="P:D-serine catabolic process"/>
    <property type="evidence" value="ECO:0007669"/>
    <property type="project" value="TreeGrafter"/>
</dbReference>
<dbReference type="SUPFAM" id="SSF51419">
    <property type="entry name" value="PLP-binding barrel"/>
    <property type="match status" value="1"/>
</dbReference>
<accession>A0A255XMI4</accession>
<name>A0A255XMI4_9PROT</name>
<evidence type="ECO:0000256" key="2">
    <source>
        <dbReference type="ARBA" id="ARBA00023239"/>
    </source>
</evidence>
<dbReference type="Gene3D" id="2.40.37.20">
    <property type="entry name" value="D-serine dehydratase-like domain"/>
    <property type="match status" value="1"/>
</dbReference>
<dbReference type="InterPro" id="IPR051466">
    <property type="entry name" value="D-amino_acid_metab_enzyme"/>
</dbReference>
<dbReference type="OrthoDB" id="9772497at2"/>
<sequence>MSLPQPRTLAEIDTPAVIIDLDKALANLARAQAFADAQGFALRPHIKTHKLPFFARKQVALGAVGITCQKIGEAEVMADAGLTDILITYNILGAAKLARLKALNARVTLSVTADNAAVLAGLVETFTDPARPLTVLVECDTGGGRCGVQTPAEALALAQSIVAAPGLRFGGLMTFPKVGKAAESQAWLAEAVALLAAHDITCPRISTGGTPDFQKAGDVPVATEFRPGTYIYLDRAQVAMGAGTLDQCALTVLTTVVSRPTPQRAILDAGSKTLSSDLFGQQGFGILRDRPELTLSGLSEEHGVLDLSPMPGAVAVGDRVHVLPNHACVVTNLFDYVYFVSGDRVVDVVPVAARGRVG</sequence>
<comment type="caution">
    <text evidence="4">The sequence shown here is derived from an EMBL/GenBank/DDBJ whole genome shotgun (WGS) entry which is preliminary data.</text>
</comment>
<keyword evidence="5" id="KW-1185">Reference proteome</keyword>
<dbReference type="InterPro" id="IPR026956">
    <property type="entry name" value="D-ser_dehydrat-like_dom"/>
</dbReference>
<evidence type="ECO:0000313" key="4">
    <source>
        <dbReference type="EMBL" id="OYQ18187.1"/>
    </source>
</evidence>
<comment type="similarity">
    <text evidence="1">Belongs to the DSD1 family.</text>
</comment>
<dbReference type="Pfam" id="PF01168">
    <property type="entry name" value="Ala_racemase_N"/>
    <property type="match status" value="1"/>
</dbReference>
<evidence type="ECO:0000259" key="3">
    <source>
        <dbReference type="SMART" id="SM01119"/>
    </source>
</evidence>
<dbReference type="InterPro" id="IPR001608">
    <property type="entry name" value="Ala_racemase_N"/>
</dbReference>
<dbReference type="InterPro" id="IPR029066">
    <property type="entry name" value="PLP-binding_barrel"/>
</dbReference>
<dbReference type="InterPro" id="IPR042208">
    <property type="entry name" value="D-ser_dehydrat-like_sf"/>
</dbReference>
<feature type="domain" description="D-serine dehydratase-like" evidence="3">
    <location>
        <begin position="249"/>
        <end position="341"/>
    </location>
</feature>
<evidence type="ECO:0000256" key="1">
    <source>
        <dbReference type="ARBA" id="ARBA00005323"/>
    </source>
</evidence>
<dbReference type="GO" id="GO:0008721">
    <property type="term" value="F:D-serine ammonia-lyase activity"/>
    <property type="evidence" value="ECO:0007669"/>
    <property type="project" value="TreeGrafter"/>
</dbReference>
<proteinExistence type="inferred from homology"/>
<dbReference type="RefSeq" id="WP_094409748.1">
    <property type="nucleotide sequence ID" value="NZ_BMJZ01000002.1"/>
</dbReference>
<dbReference type="PANTHER" id="PTHR28004:SF2">
    <property type="entry name" value="D-SERINE DEHYDRATASE"/>
    <property type="match status" value="1"/>
</dbReference>
<dbReference type="Gene3D" id="3.20.20.10">
    <property type="entry name" value="Alanine racemase"/>
    <property type="match status" value="1"/>
</dbReference>
<dbReference type="SMART" id="SM01119">
    <property type="entry name" value="D-ser_dehydrat"/>
    <property type="match status" value="1"/>
</dbReference>
<dbReference type="AlphaFoldDB" id="A0A255XMI4"/>
<protein>
    <submittedName>
        <fullName evidence="4">Alanine racemase</fullName>
    </submittedName>
</protein>
<dbReference type="CDD" id="cd06820">
    <property type="entry name" value="PLPDE_III_LS_D-TA_like"/>
    <property type="match status" value="1"/>
</dbReference>
<gene>
    <name evidence="4" type="ORF">CHR90_14645</name>
</gene>
<evidence type="ECO:0000313" key="5">
    <source>
        <dbReference type="Proteomes" id="UP000216361"/>
    </source>
</evidence>